<keyword evidence="3" id="KW-0812">Transmembrane</keyword>
<name>A0ABN7RR82_OIKDI</name>
<evidence type="ECO:0000256" key="8">
    <source>
        <dbReference type="SAM" id="MobiDB-lite"/>
    </source>
</evidence>
<evidence type="ECO:0000256" key="1">
    <source>
        <dbReference type="ARBA" id="ARBA00004141"/>
    </source>
</evidence>
<keyword evidence="5 7" id="KW-0175">Coiled coil</keyword>
<dbReference type="PANTHER" id="PTHR21694:SF18">
    <property type="entry name" value="COILED-COIL DOMAIN-CONTAINING PROTEIN 63"/>
    <property type="match status" value="1"/>
</dbReference>
<feature type="region of interest" description="Disordered" evidence="8">
    <location>
        <begin position="514"/>
        <end position="534"/>
    </location>
</feature>
<accession>A0ABN7RR82</accession>
<dbReference type="Pfam" id="PF06140">
    <property type="entry name" value="Ifi-6-16"/>
    <property type="match status" value="1"/>
</dbReference>
<keyword evidence="11" id="KW-1185">Reference proteome</keyword>
<dbReference type="EMBL" id="OU015568">
    <property type="protein sequence ID" value="CAG5084118.1"/>
    <property type="molecule type" value="Genomic_DNA"/>
</dbReference>
<evidence type="ECO:0000313" key="11">
    <source>
        <dbReference type="Proteomes" id="UP001158576"/>
    </source>
</evidence>
<keyword evidence="6" id="KW-0472">Membrane</keyword>
<feature type="compositionally biased region" description="Low complexity" evidence="8">
    <location>
        <begin position="615"/>
        <end position="626"/>
    </location>
</feature>
<evidence type="ECO:0000256" key="5">
    <source>
        <dbReference type="ARBA" id="ARBA00023054"/>
    </source>
</evidence>
<comment type="subcellular location">
    <subcellularLocation>
        <location evidence="1">Membrane</location>
        <topology evidence="1">Multi-pass membrane protein</topology>
    </subcellularLocation>
</comment>
<evidence type="ECO:0000256" key="3">
    <source>
        <dbReference type="ARBA" id="ARBA00022692"/>
    </source>
</evidence>
<evidence type="ECO:0000313" key="10">
    <source>
        <dbReference type="EMBL" id="CAG5084118.1"/>
    </source>
</evidence>
<feature type="region of interest" description="Disordered" evidence="8">
    <location>
        <begin position="606"/>
        <end position="626"/>
    </location>
</feature>
<proteinExistence type="inferred from homology"/>
<reference evidence="10 11" key="1">
    <citation type="submission" date="2021-04" db="EMBL/GenBank/DDBJ databases">
        <authorList>
            <person name="Bliznina A."/>
        </authorList>
    </citation>
    <scope>NUCLEOTIDE SEQUENCE [LARGE SCALE GENOMIC DNA]</scope>
</reference>
<organism evidence="10 11">
    <name type="scientific">Oikopleura dioica</name>
    <name type="common">Tunicate</name>
    <dbReference type="NCBI Taxonomy" id="34765"/>
    <lineage>
        <taxon>Eukaryota</taxon>
        <taxon>Metazoa</taxon>
        <taxon>Chordata</taxon>
        <taxon>Tunicata</taxon>
        <taxon>Appendicularia</taxon>
        <taxon>Copelata</taxon>
        <taxon>Oikopleuridae</taxon>
        <taxon>Oikopleura</taxon>
    </lineage>
</organism>
<evidence type="ECO:0000256" key="2">
    <source>
        <dbReference type="ARBA" id="ARBA00007262"/>
    </source>
</evidence>
<dbReference type="Gene3D" id="6.10.110.10">
    <property type="match status" value="1"/>
</dbReference>
<feature type="region of interest" description="Disordered" evidence="8">
    <location>
        <begin position="481"/>
        <end position="500"/>
    </location>
</feature>
<feature type="region of interest" description="Disordered" evidence="8">
    <location>
        <begin position="669"/>
        <end position="689"/>
    </location>
</feature>
<evidence type="ECO:0000256" key="4">
    <source>
        <dbReference type="ARBA" id="ARBA00022989"/>
    </source>
</evidence>
<dbReference type="InterPro" id="IPR051876">
    <property type="entry name" value="ODA-DC/CCD"/>
</dbReference>
<dbReference type="Proteomes" id="UP001158576">
    <property type="component" value="Chromosome PAR"/>
</dbReference>
<feature type="compositionally biased region" description="Basic and acidic residues" evidence="8">
    <location>
        <begin position="481"/>
        <end position="491"/>
    </location>
</feature>
<comment type="similarity">
    <text evidence="2">Belongs to the IFI6/IFI27 family.</text>
</comment>
<gene>
    <name evidence="10" type="ORF">OKIOD_LOCUS2111</name>
</gene>
<dbReference type="InterPro" id="IPR049258">
    <property type="entry name" value="ODAD1_CC"/>
</dbReference>
<protein>
    <submittedName>
        <fullName evidence="10">Oidioi.mRNA.OKI2018_I69.PAR.g10553.t1.cds</fullName>
    </submittedName>
</protein>
<evidence type="ECO:0000256" key="7">
    <source>
        <dbReference type="SAM" id="Coils"/>
    </source>
</evidence>
<evidence type="ECO:0000259" key="9">
    <source>
        <dbReference type="Pfam" id="PF21773"/>
    </source>
</evidence>
<evidence type="ECO:0000256" key="6">
    <source>
        <dbReference type="ARBA" id="ARBA00023136"/>
    </source>
</evidence>
<dbReference type="Pfam" id="PF21773">
    <property type="entry name" value="ODAD1_CC"/>
    <property type="match status" value="1"/>
</dbReference>
<feature type="domain" description="ODAD1 central coiled coil region" evidence="9">
    <location>
        <begin position="289"/>
        <end position="571"/>
    </location>
</feature>
<keyword evidence="4" id="KW-1133">Transmembrane helix</keyword>
<feature type="compositionally biased region" description="Polar residues" evidence="8">
    <location>
        <begin position="677"/>
        <end position="689"/>
    </location>
</feature>
<dbReference type="InterPro" id="IPR038213">
    <property type="entry name" value="IFI6/IFI27-like_sf"/>
</dbReference>
<sequence length="689" mass="77619">MKFSDNWYADKAAKGSLAVVGGMVAAPVVMAGIGFTAGGVAAGSFAAAVQSGIGCVAAGSAFAGAQSAAATGAVATYGAVAGGVGYNIVQNLCFRASTLQFTRSSSKAQRKMVFKWTTNKKMFKMEDKIKNIVEHATKERHLRRQRKVSDQYSESEDEEEANYQELIKSAYAIKKEAKNRSFADVYYNIASNSLEKEKSRLYKEFEELQTTANLLNSKSHRKADLRNIEKLRELVRGQDTVDEQIENEKQRIRAVEDELDRVEKATTQKRKEIGGINNSHIKQQQTTHSIKCLEDRLHKTTVEYNELTAENNRLREGIDHLRKERKKFNTQYKRYKSQLNSAKNEQRSLTEKSMIAFDQTDDANSKMAAVSERESKNNAQNMNELRELLRHIDHDTSVKDFLVTKSKDRSAQAEALAQSRRAAAQNKFEASAEKTLNEYQNAIKEVQELTGANSFEGIVEHYLKMEEANYAKFNCNHQRDDESAARDRGQDQAHQAGSRRPYRRFRPICRRVSATTERAQARPRRNQGVHREHGQRCRRFSKEVSKISSTILDIFNFLECDKKEIESRLGSDAAGVDPQSLLMYISGMEAKVTDMIADHLSFNALTESRSDESQKSNSAKKSTSSKSVKAPHVVDLIKTDEVDVDTEAVIPVMNIRQLAAVSIVEKEIERERERQAQLASEKNATPKIN</sequence>
<dbReference type="PANTHER" id="PTHR21694">
    <property type="entry name" value="COILED-COIL DOMAIN-CONTAINING PROTEIN 63"/>
    <property type="match status" value="1"/>
</dbReference>
<feature type="coiled-coil region" evidence="7">
    <location>
        <begin position="238"/>
        <end position="352"/>
    </location>
</feature>
<dbReference type="InterPro" id="IPR009311">
    <property type="entry name" value="IFI6/IFI27-like"/>
</dbReference>